<evidence type="ECO:0000256" key="1">
    <source>
        <dbReference type="SAM" id="MobiDB-lite"/>
    </source>
</evidence>
<dbReference type="Pfam" id="PF04773">
    <property type="entry name" value="FecR"/>
    <property type="match status" value="1"/>
</dbReference>
<evidence type="ECO:0000313" key="3">
    <source>
        <dbReference type="EMBL" id="MFC4306269.1"/>
    </source>
</evidence>
<dbReference type="EMBL" id="JBHSED010000058">
    <property type="protein sequence ID" value="MFC4306269.1"/>
    <property type="molecule type" value="Genomic_DNA"/>
</dbReference>
<feature type="region of interest" description="Disordered" evidence="1">
    <location>
        <begin position="316"/>
        <end position="347"/>
    </location>
</feature>
<sequence>MRKLVAYVLGVLLIAIPLLGSLAQEASAASSRVAVIKELKGTVKVKKSGGAKEFTAFAKMSLNEGDVLAVGADSSAVLQFANGASEDDQMTAGANTTLTFSKLSDSKGTTTKVSMLSGSVWSTVKSIKNKEDQFTLDTPTAIMGVRGTNLYVSVDPATGNAKFMIASGVGQIMPKNDAQPPVDVFLYPNQQVTIDDRDRTDEFPDEVIVLDIEDLISGLSPRVIEAMIESKERIDGENQELLNKIKQQLTAGEGIPSLGVQNEKDLDRLMNNLDFVIAGIVKAAIQKGVVNKSEIEKKVEEANRELTKKIDLDKNAQQQLTDAEKQKQEQMKKLQQEKSAQALKEKQEALQRQQAELLKQLEETRKKQAEANNKALEEAKKKAKEAYESKLSESEKKRFEEDSKKRAEELKNQSPSPSPTTGGGGGGSNSGPNTPPTGEIAPFGLYFNSVGSNSPVQKTFTYTSTQSNYAFSVKDDVDFSLIKRNEVSGKEVVSVKYKSISENGEDEMSEYDNVYFHEGYGGYLVPLTAGRTHIAIQAVSLQPGTQSIGSGEGSGQGSYTYELTIDKSASPEGLTAWSVWVPQDETEMFWEITGTDKYAMDLNEWYPDVAVAALDLSLEFAANITKAELSYTPANAQTLRTVTWTASGSQTITELQEGFNKLTLKLYSGSNLKSTKELWIANGFSEVDEYNPFDIKTGQGIAVAYQNRYEDNYAELIAYVGEEVSRISIEAKPSSMLRIQTVREDRQSYSGSNGKFDIDLGAENTVLNVTAKNVAGLGEEYDYSLLIVRVPTGINSWKVTEEDWEQAPQRASTPRRYYFDVYSGTNSVRLEVEQTAGNLFQLTRNGQPVTPDSNGDYMLDNLLAGINLYEFSITSGNATTNYELIVEKYGDSQASLLRIDNGYAENDPNNDAQNVTITTILSQAYLTVGTDPRFVKLEQNGVLIAAEGDRFPLELQEGANAYVVTITHPITKEEEVIQLTIVKFYGPA</sequence>
<reference evidence="4" key="1">
    <citation type="journal article" date="2019" name="Int. J. Syst. Evol. Microbiol.">
        <title>The Global Catalogue of Microorganisms (GCM) 10K type strain sequencing project: providing services to taxonomists for standard genome sequencing and annotation.</title>
        <authorList>
            <consortium name="The Broad Institute Genomics Platform"/>
            <consortium name="The Broad Institute Genome Sequencing Center for Infectious Disease"/>
            <person name="Wu L."/>
            <person name="Ma J."/>
        </authorList>
    </citation>
    <scope>NUCLEOTIDE SEQUENCE [LARGE SCALE GENOMIC DNA]</scope>
    <source>
        <strain evidence="4">CGMCC 4.1641</strain>
    </source>
</reference>
<evidence type="ECO:0000313" key="4">
    <source>
        <dbReference type="Proteomes" id="UP001595755"/>
    </source>
</evidence>
<feature type="domain" description="FecR protein" evidence="2">
    <location>
        <begin position="66"/>
        <end position="159"/>
    </location>
</feature>
<feature type="region of interest" description="Disordered" evidence="1">
    <location>
        <begin position="365"/>
        <end position="441"/>
    </location>
</feature>
<evidence type="ECO:0000259" key="2">
    <source>
        <dbReference type="Pfam" id="PF04773"/>
    </source>
</evidence>
<comment type="caution">
    <text evidence="3">The sequence shown here is derived from an EMBL/GenBank/DDBJ whole genome shotgun (WGS) entry which is preliminary data.</text>
</comment>
<organism evidence="3 4">
    <name type="scientific">Cohnella boryungensis</name>
    <dbReference type="NCBI Taxonomy" id="768479"/>
    <lineage>
        <taxon>Bacteria</taxon>
        <taxon>Bacillati</taxon>
        <taxon>Bacillota</taxon>
        <taxon>Bacilli</taxon>
        <taxon>Bacillales</taxon>
        <taxon>Paenibacillaceae</taxon>
        <taxon>Cohnella</taxon>
    </lineage>
</organism>
<dbReference type="RefSeq" id="WP_204601661.1">
    <property type="nucleotide sequence ID" value="NZ_JBHSED010000058.1"/>
</dbReference>
<dbReference type="Gene3D" id="2.60.120.1440">
    <property type="match status" value="1"/>
</dbReference>
<accession>A0ABV8SIK3</accession>
<keyword evidence="4" id="KW-1185">Reference proteome</keyword>
<gene>
    <name evidence="3" type="ORF">ACFO1S_22855</name>
</gene>
<proteinExistence type="predicted"/>
<feature type="compositionally biased region" description="Basic and acidic residues" evidence="1">
    <location>
        <begin position="322"/>
        <end position="336"/>
    </location>
</feature>
<dbReference type="PANTHER" id="PTHR38731:SF1">
    <property type="entry name" value="FECR PROTEIN DOMAIN-CONTAINING PROTEIN"/>
    <property type="match status" value="1"/>
</dbReference>
<dbReference type="InterPro" id="IPR006860">
    <property type="entry name" value="FecR"/>
</dbReference>
<feature type="compositionally biased region" description="Basic and acidic residues" evidence="1">
    <location>
        <begin position="365"/>
        <end position="411"/>
    </location>
</feature>
<dbReference type="Proteomes" id="UP001595755">
    <property type="component" value="Unassembled WGS sequence"/>
</dbReference>
<protein>
    <submittedName>
        <fullName evidence="3">FecR domain-containing protein</fullName>
    </submittedName>
</protein>
<dbReference type="PANTHER" id="PTHR38731">
    <property type="entry name" value="LIPL45-RELATED LIPOPROTEIN-RELATED"/>
    <property type="match status" value="1"/>
</dbReference>
<name>A0ABV8SIK3_9BACL</name>